<dbReference type="RefSeq" id="WP_045109473.1">
    <property type="nucleotide sequence ID" value="NZ_CAWQZC010000047.1"/>
</dbReference>
<evidence type="ECO:0000313" key="1">
    <source>
        <dbReference type="EMBL" id="SGZ04035.1"/>
    </source>
</evidence>
<evidence type="ECO:0000313" key="3">
    <source>
        <dbReference type="Proteomes" id="UP000182660"/>
    </source>
</evidence>
<reference evidence="2 4" key="1">
    <citation type="submission" date="2016-11" db="EMBL/GenBank/DDBJ databases">
        <authorList>
            <person name="Jaros S."/>
            <person name="Januszkiewicz K."/>
            <person name="Wedrychowicz H."/>
        </authorList>
    </citation>
    <scope>NUCLEOTIDE SEQUENCE [LARGE SCALE GENOMIC DNA]</scope>
    <source>
        <strain evidence="2">NVI 5450</strain>
    </source>
</reference>
<proteinExistence type="predicted"/>
<reference evidence="1 3" key="2">
    <citation type="submission" date="2016-11" db="EMBL/GenBank/DDBJ databases">
        <authorList>
            <person name="Klemetsen T."/>
        </authorList>
    </citation>
    <scope>NUCLEOTIDE SEQUENCE [LARGE SCALE GENOMIC DNA]</scope>
    <source>
        <strain evidence="1">MT 2528</strain>
    </source>
</reference>
<evidence type="ECO:0000313" key="2">
    <source>
        <dbReference type="EMBL" id="SGZ16774.1"/>
    </source>
</evidence>
<sequence>MKYKNVRSAIHNFGHSFVSYENYVDGDFVLYELRNIHNKGYDISINWLTKEFEPNLLRSDHISKSIDYWAKPLEEQLYKQDVLLASLSSFIFVWPANKGHYVEAIDDRGITHKKEIMYAS</sequence>
<dbReference type="Proteomes" id="UP000183794">
    <property type="component" value="Unassembled WGS sequence"/>
</dbReference>
<dbReference type="EMBL" id="FPLD01000131">
    <property type="protein sequence ID" value="SGZ16774.1"/>
    <property type="molecule type" value="Genomic_DNA"/>
</dbReference>
<dbReference type="KEGG" id="mvs:MVIS_1100"/>
<dbReference type="EMBL" id="FPLJ01000145">
    <property type="protein sequence ID" value="SGZ04035.1"/>
    <property type="molecule type" value="Genomic_DNA"/>
</dbReference>
<dbReference type="PATRIC" id="fig|80854.5.peg.1164"/>
<keyword evidence="3" id="KW-1185">Reference proteome</keyword>
<dbReference type="AlphaFoldDB" id="A0A090K5Q0"/>
<gene>
    <name evidence="1" type="ORF">MT2528_4733</name>
    <name evidence="2" type="ORF">NVI5450_4394</name>
</gene>
<dbReference type="HOGENOM" id="CLU_2002981_0_0_6"/>
<accession>A0A090K5Q0</accession>
<name>A0A090K5Q0_9GAMM</name>
<dbReference type="GeneID" id="61298177"/>
<protein>
    <submittedName>
        <fullName evidence="2">Uncharacterized protein</fullName>
    </submittedName>
</protein>
<dbReference type="OrthoDB" id="825277at2"/>
<dbReference type="Proteomes" id="UP000182660">
    <property type="component" value="Unassembled WGS sequence"/>
</dbReference>
<organism evidence="2 4">
    <name type="scientific">Moritella viscosa</name>
    <dbReference type="NCBI Taxonomy" id="80854"/>
    <lineage>
        <taxon>Bacteria</taxon>
        <taxon>Pseudomonadati</taxon>
        <taxon>Pseudomonadota</taxon>
        <taxon>Gammaproteobacteria</taxon>
        <taxon>Alteromonadales</taxon>
        <taxon>Moritellaceae</taxon>
        <taxon>Moritella</taxon>
    </lineage>
</organism>
<evidence type="ECO:0000313" key="4">
    <source>
        <dbReference type="Proteomes" id="UP000183794"/>
    </source>
</evidence>